<gene>
    <name evidence="1" type="ordered locus">VEA_004304</name>
</gene>
<sequence>MKQVTLQARKVPENVDKLFFNIKSLKRNSNIALIFSIQIIDVGNCKKSITKEDYQLGLACWFWEENE</sequence>
<evidence type="ECO:0000313" key="2">
    <source>
        <dbReference type="Proteomes" id="UP000002571"/>
    </source>
</evidence>
<evidence type="ECO:0000313" key="1">
    <source>
        <dbReference type="EMBL" id="ACY52462.1"/>
    </source>
</evidence>
<keyword evidence="2" id="KW-1185">Reference proteome</keyword>
<protein>
    <submittedName>
        <fullName evidence="1">Uncharacterized protein</fullName>
    </submittedName>
</protein>
<organism evidence="1 2">
    <name type="scientific">Vibrio antiquarius (strain Ex25)</name>
    <dbReference type="NCBI Taxonomy" id="150340"/>
    <lineage>
        <taxon>Bacteria</taxon>
        <taxon>Pseudomonadati</taxon>
        <taxon>Pseudomonadota</taxon>
        <taxon>Gammaproteobacteria</taxon>
        <taxon>Vibrionales</taxon>
        <taxon>Vibrionaceae</taxon>
        <taxon>Vibrio</taxon>
        <taxon>Vibrio diabolicus subgroup</taxon>
    </lineage>
</organism>
<name>A0ACA6QPU1_VIBAE</name>
<proteinExistence type="predicted"/>
<accession>A0ACA6QPU1</accession>
<dbReference type="EMBL" id="CP001805">
    <property type="protein sequence ID" value="ACY52462.1"/>
    <property type="molecule type" value="Genomic_DNA"/>
</dbReference>
<reference evidence="1" key="1">
    <citation type="submission" date="2009-10" db="EMBL/GenBank/DDBJ databases">
        <authorList>
            <consortium name="Los Alamos National Laboratory (LANL)"/>
            <consortium name="National Microbial Pathogen Data Resource (NMPDR)"/>
            <person name="Munk A.C."/>
            <person name="Tapia R."/>
            <person name="Green L."/>
            <person name="Rogers Y."/>
            <person name="Detter J.C."/>
            <person name="Bruce D."/>
            <person name="Brettin T.S."/>
            <person name="Colwell R."/>
            <person name="Huq A."/>
            <person name="Grim C.J."/>
            <person name="Hasan N.A."/>
            <person name="Vonstein V."/>
            <person name="Bartels D."/>
        </authorList>
    </citation>
    <scope>NUCLEOTIDE SEQUENCE</scope>
    <source>
        <strain evidence="1">EX25</strain>
    </source>
</reference>
<dbReference type="Proteomes" id="UP000002571">
    <property type="component" value="Chromosome 1"/>
</dbReference>